<dbReference type="InterPro" id="IPR011551">
    <property type="entry name" value="NTP_PyrPHydrolase_MazG"/>
</dbReference>
<dbReference type="Proteomes" id="UP000218775">
    <property type="component" value="Unassembled WGS sequence"/>
</dbReference>
<dbReference type="CDD" id="cd11528">
    <property type="entry name" value="NTP-PPase_MazG_Nterm"/>
    <property type="match status" value="1"/>
</dbReference>
<sequence length="204" mass="23704">MQSFEKLYKLVDAIVGPSGCMWSQKQRMQTLLPYLIEESYEVIEAVEKEDKAWIQEEMGDLLFVTFFLIYLANRDFGIDLGSMVEDVCEKIERRHPHVFGSVKVESMEDIARNWEKIKQEEKKHRKSITTGVPKHLSALLRAAKFFDKLRLKPLPFFIDKAPDLLHLSEEEIGEQILTLTYVAHKKGIDAEGAVRRATKRHLEK</sequence>
<dbReference type="PANTHER" id="PTHR30522">
    <property type="entry name" value="NUCLEOSIDE TRIPHOSPHATE PYROPHOSPHOHYDROLASE"/>
    <property type="match status" value="1"/>
</dbReference>
<dbReference type="GO" id="GO:0046076">
    <property type="term" value="P:dTTP catabolic process"/>
    <property type="evidence" value="ECO:0007669"/>
    <property type="project" value="TreeGrafter"/>
</dbReference>
<proteinExistence type="predicted"/>
<dbReference type="GO" id="GO:0006203">
    <property type="term" value="P:dGTP catabolic process"/>
    <property type="evidence" value="ECO:0007669"/>
    <property type="project" value="TreeGrafter"/>
</dbReference>
<dbReference type="SUPFAM" id="SSF101386">
    <property type="entry name" value="all-alpha NTP pyrophosphatases"/>
    <property type="match status" value="1"/>
</dbReference>
<dbReference type="GO" id="GO:0046081">
    <property type="term" value="P:dUTP catabolic process"/>
    <property type="evidence" value="ECO:0007669"/>
    <property type="project" value="TreeGrafter"/>
</dbReference>
<gene>
    <name evidence="2" type="ORF">COB21_00035</name>
</gene>
<name>A0A2A4X7Y7_UNCAE</name>
<accession>A0A2A4X7Y7</accession>
<dbReference type="PANTHER" id="PTHR30522:SF0">
    <property type="entry name" value="NUCLEOSIDE TRIPHOSPHATE PYROPHOSPHOHYDROLASE"/>
    <property type="match status" value="1"/>
</dbReference>
<reference evidence="3" key="1">
    <citation type="submission" date="2017-08" db="EMBL/GenBank/DDBJ databases">
        <title>A dynamic microbial community with high functional redundancy inhabits the cold, oxic subseafloor aquifer.</title>
        <authorList>
            <person name="Tully B.J."/>
            <person name="Wheat C.G."/>
            <person name="Glazer B.T."/>
            <person name="Huber J.A."/>
        </authorList>
    </citation>
    <scope>NUCLEOTIDE SEQUENCE [LARGE SCALE GENOMIC DNA]</scope>
</reference>
<comment type="caution">
    <text evidence="2">The sequence shown here is derived from an EMBL/GenBank/DDBJ whole genome shotgun (WGS) entry which is preliminary data.</text>
</comment>
<dbReference type="InterPro" id="IPR048015">
    <property type="entry name" value="NTP-PPase_MazG-like_N"/>
</dbReference>
<dbReference type="AlphaFoldDB" id="A0A2A4X7Y7"/>
<dbReference type="GO" id="GO:0046061">
    <property type="term" value="P:dATP catabolic process"/>
    <property type="evidence" value="ECO:0007669"/>
    <property type="project" value="TreeGrafter"/>
</dbReference>
<evidence type="ECO:0000259" key="1">
    <source>
        <dbReference type="Pfam" id="PF03819"/>
    </source>
</evidence>
<evidence type="ECO:0000313" key="2">
    <source>
        <dbReference type="EMBL" id="PCI78723.1"/>
    </source>
</evidence>
<dbReference type="InterPro" id="IPR004518">
    <property type="entry name" value="MazG-like_dom"/>
</dbReference>
<organism evidence="2 3">
    <name type="scientific">Aerophobetes bacterium</name>
    <dbReference type="NCBI Taxonomy" id="2030807"/>
    <lineage>
        <taxon>Bacteria</taxon>
        <taxon>Candidatus Aerophobota</taxon>
    </lineage>
</organism>
<protein>
    <recommendedName>
        <fullName evidence="1">NTP pyrophosphohydrolase MazG-like domain-containing protein</fullName>
    </recommendedName>
</protein>
<dbReference type="Pfam" id="PF03819">
    <property type="entry name" value="MazG"/>
    <property type="match status" value="1"/>
</dbReference>
<dbReference type="EMBL" id="NVUK01000001">
    <property type="protein sequence ID" value="PCI78723.1"/>
    <property type="molecule type" value="Genomic_DNA"/>
</dbReference>
<dbReference type="Gene3D" id="1.10.287.1080">
    <property type="entry name" value="MazG-like"/>
    <property type="match status" value="1"/>
</dbReference>
<evidence type="ECO:0000313" key="3">
    <source>
        <dbReference type="Proteomes" id="UP000218775"/>
    </source>
</evidence>
<dbReference type="GO" id="GO:0047429">
    <property type="term" value="F:nucleoside triphosphate diphosphatase activity"/>
    <property type="evidence" value="ECO:0007669"/>
    <property type="project" value="TreeGrafter"/>
</dbReference>
<dbReference type="GO" id="GO:0046047">
    <property type="term" value="P:TTP catabolic process"/>
    <property type="evidence" value="ECO:0007669"/>
    <property type="project" value="TreeGrafter"/>
</dbReference>
<feature type="domain" description="NTP pyrophosphohydrolase MazG-like" evidence="1">
    <location>
        <begin position="26"/>
        <end position="99"/>
    </location>
</feature>
<dbReference type="GO" id="GO:0046052">
    <property type="term" value="P:UTP catabolic process"/>
    <property type="evidence" value="ECO:0007669"/>
    <property type="project" value="TreeGrafter"/>
</dbReference>